<dbReference type="CDD" id="cd00085">
    <property type="entry name" value="HNHc"/>
    <property type="match status" value="1"/>
</dbReference>
<dbReference type="Pfam" id="PF01844">
    <property type="entry name" value="HNH"/>
    <property type="match status" value="1"/>
</dbReference>
<dbReference type="Proteomes" id="UP000779070">
    <property type="component" value="Unassembled WGS sequence"/>
</dbReference>
<name>A0ABS2ZXL6_9VIBR</name>
<organism evidence="2 3">
    <name type="scientific">Vibrio neptunius</name>
    <dbReference type="NCBI Taxonomy" id="170651"/>
    <lineage>
        <taxon>Bacteria</taxon>
        <taxon>Pseudomonadati</taxon>
        <taxon>Pseudomonadota</taxon>
        <taxon>Gammaproteobacteria</taxon>
        <taxon>Vibrionales</taxon>
        <taxon>Vibrionaceae</taxon>
        <taxon>Vibrio</taxon>
    </lineage>
</organism>
<dbReference type="InterPro" id="IPR003615">
    <property type="entry name" value="HNH_nuc"/>
</dbReference>
<dbReference type="GO" id="GO:0004519">
    <property type="term" value="F:endonuclease activity"/>
    <property type="evidence" value="ECO:0007669"/>
    <property type="project" value="UniProtKB-KW"/>
</dbReference>
<dbReference type="RefSeq" id="WP_206369010.1">
    <property type="nucleotide sequence ID" value="NZ_CAWPTM010000111.1"/>
</dbReference>
<feature type="domain" description="HNH" evidence="1">
    <location>
        <begin position="182"/>
        <end position="214"/>
    </location>
</feature>
<keyword evidence="2" id="KW-0540">Nuclease</keyword>
<evidence type="ECO:0000313" key="2">
    <source>
        <dbReference type="EMBL" id="MBN3576679.1"/>
    </source>
</evidence>
<keyword evidence="3" id="KW-1185">Reference proteome</keyword>
<comment type="caution">
    <text evidence="2">The sequence shown here is derived from an EMBL/GenBank/DDBJ whole genome shotgun (WGS) entry which is preliminary data.</text>
</comment>
<reference evidence="2 3" key="1">
    <citation type="submission" date="2021-02" db="EMBL/GenBank/DDBJ databases">
        <title>Draft Genome Sequences of 5 Vibrio neptunius Strains Isolated From of Bivalve Hatcheries.</title>
        <authorList>
            <person name="Galvis F."/>
            <person name="Barja J.L."/>
            <person name="Lemos M.L."/>
            <person name="Balado M."/>
        </authorList>
    </citation>
    <scope>NUCLEOTIDE SEQUENCE [LARGE SCALE GENOMIC DNA]</scope>
    <source>
        <strain evidence="2 3">PP-145.98</strain>
    </source>
</reference>
<dbReference type="EMBL" id="JAFHLB010000003">
    <property type="protein sequence ID" value="MBN3576679.1"/>
    <property type="molecule type" value="Genomic_DNA"/>
</dbReference>
<dbReference type="InterPro" id="IPR002711">
    <property type="entry name" value="HNH"/>
</dbReference>
<protein>
    <submittedName>
        <fullName evidence="2">HNH endonuclease</fullName>
    </submittedName>
</protein>
<evidence type="ECO:0000313" key="3">
    <source>
        <dbReference type="Proteomes" id="UP000779070"/>
    </source>
</evidence>
<keyword evidence="2" id="KW-0378">Hydrolase</keyword>
<gene>
    <name evidence="2" type="ORF">JYA62_03210</name>
</gene>
<evidence type="ECO:0000259" key="1">
    <source>
        <dbReference type="Pfam" id="PF01844"/>
    </source>
</evidence>
<accession>A0ABS2ZXL6</accession>
<dbReference type="Gene3D" id="1.10.30.50">
    <property type="match status" value="1"/>
</dbReference>
<keyword evidence="2" id="KW-0255">Endonuclease</keyword>
<proteinExistence type="predicted"/>
<sequence length="319" mass="36183">MEMLSGYLNQTIPAIPQSWKPNTLACLANIVSPGSLFNRRESMLKADIHFLWLSWFLESIYDFNLAPENVSYADVLSSVRRGLIKSGFDDNDESFKDVWVNIARLIFTYVTHTQGRSRKQVSKSLKQDLIANCNGKPHCWICGARFSQESISNFLGAKVKFTLSPTVDYMFPRGLKERDFKIEVEHKLPFSLGGGDIDDIDNIGLSCGYCNRHKWKFLSVYDANRNLRTFSHLRLGMVSVPQPYWVIRILALADKCSEAGCTARKTSQQLYVDLVNDLGSATPSNLKVVCRKHIRNPGDRFVNSKLFIEKVSKGRSNIV</sequence>